<dbReference type="PANTHER" id="PTHR34819:SF3">
    <property type="entry name" value="CELL SURFACE PROTEIN"/>
    <property type="match status" value="1"/>
</dbReference>
<organism evidence="8 9">
    <name type="scientific">Microlunatus sagamiharensis</name>
    <dbReference type="NCBI Taxonomy" id="546874"/>
    <lineage>
        <taxon>Bacteria</taxon>
        <taxon>Bacillati</taxon>
        <taxon>Actinomycetota</taxon>
        <taxon>Actinomycetes</taxon>
        <taxon>Propionibacteriales</taxon>
        <taxon>Propionibacteriaceae</taxon>
        <taxon>Microlunatus</taxon>
    </lineage>
</organism>
<dbReference type="InterPro" id="IPR055354">
    <property type="entry name" value="DUF7507"/>
</dbReference>
<dbReference type="RefSeq" id="WP_091074308.1">
    <property type="nucleotide sequence ID" value="NZ_LT629799.1"/>
</dbReference>
<evidence type="ECO:0000256" key="1">
    <source>
        <dbReference type="ARBA" id="ARBA00022512"/>
    </source>
</evidence>
<keyword evidence="1" id="KW-0134">Cell wall</keyword>
<dbReference type="PANTHER" id="PTHR34819">
    <property type="entry name" value="LARGE CYSTEINE-RICH PERIPLASMIC PROTEIN OMCB"/>
    <property type="match status" value="1"/>
</dbReference>
<proteinExistence type="predicted"/>
<feature type="region of interest" description="Disordered" evidence="5">
    <location>
        <begin position="641"/>
        <end position="662"/>
    </location>
</feature>
<protein>
    <submittedName>
        <fullName evidence="8">Conserved repeat domain-containing protein</fullName>
    </submittedName>
</protein>
<keyword evidence="6" id="KW-0472">Membrane</keyword>
<keyword evidence="3" id="KW-0732">Signal</keyword>
<dbReference type="InterPro" id="IPR047589">
    <property type="entry name" value="DUF11_rpt"/>
</dbReference>
<keyword evidence="6" id="KW-0812">Transmembrane</keyword>
<dbReference type="NCBIfam" id="TIGR01451">
    <property type="entry name" value="B_ant_repeat"/>
    <property type="match status" value="13"/>
</dbReference>
<name>A0A1H2MGF4_9ACTN</name>
<gene>
    <name evidence="8" type="ORF">SAMN04488544_2027</name>
</gene>
<dbReference type="EMBL" id="LT629799">
    <property type="protein sequence ID" value="SDU92300.1"/>
    <property type="molecule type" value="Genomic_DNA"/>
</dbReference>
<keyword evidence="6" id="KW-1133">Transmembrane helix</keyword>
<dbReference type="PROSITE" id="PS50847">
    <property type="entry name" value="GRAM_POS_ANCHORING"/>
    <property type="match status" value="1"/>
</dbReference>
<dbReference type="GO" id="GO:0005975">
    <property type="term" value="P:carbohydrate metabolic process"/>
    <property type="evidence" value="ECO:0007669"/>
    <property type="project" value="UniProtKB-ARBA"/>
</dbReference>
<dbReference type="InterPro" id="IPR019931">
    <property type="entry name" value="LPXTG_anchor"/>
</dbReference>
<evidence type="ECO:0000256" key="6">
    <source>
        <dbReference type="SAM" id="Phobius"/>
    </source>
</evidence>
<evidence type="ECO:0000259" key="7">
    <source>
        <dbReference type="PROSITE" id="PS50847"/>
    </source>
</evidence>
<dbReference type="STRING" id="546874.SAMN04488544_2027"/>
<feature type="compositionally biased region" description="Gly residues" evidence="5">
    <location>
        <begin position="190"/>
        <end position="201"/>
    </location>
</feature>
<evidence type="ECO:0000256" key="2">
    <source>
        <dbReference type="ARBA" id="ARBA00022525"/>
    </source>
</evidence>
<sequence>MPSPRVALLLALSLLLGPLAVLLNPVSTLPAEAAQTTCTPSSGFTACVAFTSSGAAQSWSVPGGVYSVNVRSWGAGGGGANTSYYPGQSGGGAGGYATGTAAVTPGSTLGVVVGSGGQVGNAGANATYGGGGAGGTTSSTSQYTKGSSGGGYSGVFSSTTISQTTALVVAGGGGGASPGSDSPAGSEPFAGGGGGTTGGQDGQATLSGRGGTQSAGGAAASTTTGCTSGAAGAALAGGSGSGVAAANAEGGGGGGGGWYGGGGGRCQPAGGTGNGAGGGGSSYTGGTGVTSGSTTAGGNAAFGSPGSAGAAPQTGAAGYVSGVATGGGVSTNDATAAGGPGLVVLQYNAPAPLSCTAGTIYSLAIGGALYATATGSAARTQVGDFGVTGLNGLAVTRDGSAAYAVQQVAANGAAPTIYRYTTTSAAVTSYATTAVPPNGSNFVGGAINPVNGIFYYAYYTGNTQTLYAFNTATNTAIGLIGSVTGLSAGGANGDIVFDQLGTLYVVQSASSTTAGSSQLGRVTSAVPTTAGNASLTATLVSNINPSANAYNGITFDADGLLYTSNSAGGTTAPGTLSAINPNSGALVSSNTIAGGPNTNATVDLADCDYGGSLTLRKNVASRAVSTDQFSLTIAAGGSTLSTATTTGTTTGNQTPTSGPVPGVPGTTYTLTETAASTTPATNLSSYTTAIACTDGANGNAAVTATPVNGASTPSWTVTFPAAGSSSSDLLCTVTNTARSAALSLSKTVSPSTVTAVGQTVTYSYQVTNTGNGPATGLAINETTFTGAGTLGTKTCPTTTLAAGASTTCTATYTTVQADLDAGTVTNTATASATSTSSGATVTSASSTATVTATRSPALTVAKTASPTSVTAVGDVVGYSIRVTNSGNVTVSTITVTDTMAAPAGPDPAVSCPVTTLAPGASTTCTASYTTRQADLDQGSISNTATARGTAAGGASVTSPGSSAAVAVAQTSALNLTKTPDVTSVSRVGAVVTYTFAVVNAGNVTLTNLAVADTVASPGTQANLTTATCAATSLAPGSSTSCTATYTVTQADLDNGAVANTATATARRPDGATATSAAATARVTATRTATLSLTKSASPTTVSTTTTSVAYAMLVTNTGNVTVSQISVVDAMTAPAGPNPAVTCPATTLAPGASTTCTATYPVTQADRDAGSIANTATVTGTGANGNAVTASSSATVGVAQTRSLSLTKTASRATVTAAGQTIGYTFAVGNTGTTTVTGLSVADTMTAPASQANLSAVTCTATTLAPGASTSCIATYTVTQSDVNAGVVANTAVASGTAGGQGVSSPSAAASVTATRSPALTVTKSASPTTVASTGATITYTFVATNSGNVSLTGLAVTDTMTAPASQANLSAVTCTATTLAPGASTSCTATYTTTQADLENGTVRNTASAAATTTYGAAVTSPDVAATVTATRSPALTVVKTASPTTVPAATALGSVVTYGFTVTNSGNVAVTGIAVADVMTAPAGPNPPVTCQATSLAAGASTTCSASYTVTQADVDAGTVVNRATATGTGTGGAAVTSGVSTAAVSVGQSTGLSLTKVPSPTTVAAVGDVVTYTFRATNTGTASLTGLAVADTMTAPASQAGLTTPTCAATALAPGASTTCTARYTVTQADLDNGAVANTATASAARPDGARITSTSVAANVTATRTPAVTITKAATPATVSGVGAVVSYAMTVTNTGNVALSAVSVVDVMSSPAGPNPAVACPATTLVPGASTTCTASYTATQADVDAGSVANTATVTATGSGGTTVSASSSAAVAVSQTRALTVTKTASPTTVAAVGAVVTYTFGVTNAGSVTTTGIGVTDTMTAPASQSALGPVTCAATTLAPNASTTCTATYTTTQADLEAGSIANTARATGTAGGQAVTSPAATATVTATRAPALSLTKTASPTTVTAAGQTVTYSFTARNTGNVALTGLAVADTMTAPAGPNPTVTCAATSLAAGASTTCSATYTATQADVDSGSIVNTATATATSTGGAVTSNTPTATVSVTRSPALTLVKSASPASVTTTGATVTYGFAVRNSGNTTISGIAVSERTFSGTGTAPVATCVATTLAPGASTTCSATYTTTQADLEAGSIANTAVATGTGAGGAAVTSPASSATVTASRAPALVLTKTPTPTSVSSVGASVAYAFTVRNTGNVAVSGIAVADTMASPATQANLTAATCQATSLAPGASTTCAATYTTTQADLDNGSIANTATASGTSSGGAVTSPAVTATVTSARTPALSVTKTASPASVAAPGAVVSYSFAVRNSGNVTVSGIAVADTMTAPATQANLVGPTCPAGAASLAPGATVTCTATYTTTQADLDNGSIGNVATATGTSAGGGTVTSPNATATVPAAQTRQLSATATVSPGSVAAAGTAVSYRVVVTNTGNTTVLGLAVAPSAFSGSGTAPSVTCPATSLAPGASLTCTATYTTTQADQDAASVAATFRATGTAAGQAVTPATATATLTTTAAPALTLAKSASPTGITAVGQVVTYSFRVTNTGNQTVTGVSVAETDFSGSPTPAATCPAGAATLAPGASVTCTATYTTTQADLNAGSVTNTAVARGSAPAGTSVSSPSSTATVSASQTASLSLTKSASPTSVSARGAVVTYSLRVTNAGNVTVTGLAVTDTMAAPATQANLSAVTCPTTTLAPGAATTCTATYTATQADVDNGRIQNTAVAAAAAPGGATVTSNTSAASVTAARAGALSLVKTADPTTVTATGPVTYTFAVRNSGNVTLSGLAVTDNLTAPASNARLSAVTCQATTLAPGDTTTCTGTYGVAQTDLDAGSVVNTATVAGTDPTGGTVTSAPSTATVTTTRAASISLTKSVSPSTVSRAGQSVAYAFAVANTGNQTVSGLSIADSFTAPASPVPSVACPVTTLAPGDQTTCTASYTVTQADADAGSVVNSATASATSPTGAVVRSAASTATVTIAAAPALGLAKSASPTTVGSAGQTVSYTFAVTNPGNVTVSGLEVADTLAAPASAANLTAATCAATSLDPGASTTCTATYTPTQTDVDAGSITNTATVSGTAPGGARVTSAASTATVTTSRVAGLTLAKSVSPTTITAAGAALAYRFTVTNAGTTTVTGVALDDALAGLSAVACPTTTLAPGAATTCTATYTATQADVDRGSVVNRATASGTAAGVGPVTSSPAGATATVTAAPALRLVKTPSPATVSAVGQTVTYSFAATNTGNVTLSGLALADTMTAPASNDDLSAITCPTTTVGPGATVTCAATYRVTQADLNAGRVTNAATASATAPGGARVASPLAGAAVRVDQAPALGVRKTASPTSLTAAGQTVTYSFAVTNGGNVTLSQLGVTDTFAAPAGPGSAVACPVTTLDPGRSTTCTSTYVATQADLDAGSVSNTATATGQTPAGAAVTSPASAASVPVVPGASLSLVKSASRASVDAAGQTVGYALLVRNTGNLSLTGVRVVDTRFTGSGPAPAISCPAGTLAPGGSITCTASYAVTQADLDAGSVSNTAVASATTPGGAGVDSASSTATVTTAANPALGLTGTVAPVSVTAAGQQVTFRLVLSNAGNQTVTDPSVAVTSFTGSGPAPVLTCPAGAVAPGASVACTATYTTTQADVDAGSVRLTATGTATTPGGPVTSGSTTVTLGATRTGQLTLAKSASPTTVTAAGQAVAYRFAVTNTGTVTVSGVDVTETSFGGTGTAPVATCPAGALAPGASTTCTASYTTTQADVDAGSVTNTARATGTSPVGAVTSAPSSATVTASPAGALRLVKSVSSDPVTAVGQLVAYSFAVTNTGNVSLSGLAVDDVATAPSDPAGLSGVTCPTTSLAPGAGTTCTGTYRVTQVDLDYGTIRDTATASATAPDGSTVTSPSSSASVVTVRLRTVGLVKSADVTTVSAVGQQIGYSFLATNTGNVTLYRLGVTDRLAAPSDPQSLSPVVCPVTTLAPAASTTCTATYTVTQADLDSGSISDTAVTTGVGPMGLQRPSNESSATVAVSQGPAVTLTSSVSPSTAAGAGANVTFSFVARNTGNVTLSPLDVSAALAGPGGAALAVTCPATSLAPGAAVTCTAPYTVTQADVDAGSVSAAGRVAGTTPQGTTVTATSSSALTLDAAPALALTKQATPTTVSAAGQNVAYSFGVTNTGNVTLTGLEVVDTFAAPAGTAAPVGCPTTTLAPGATTTCSLTYAASQADLDAGSIVNSAVARASAPGGTAVTSPASGATVTAAPAGALRLAVTASPSSVARAGESVTFSFAVSNAGNVTLSAAAVAATLAAPGGPTPVVTCPPVALAPGAATTCTATYTVTQADVDAGQVALVATASARTPAGDDVASPAAATSVTIAPAASLRVVKSASPTTATTLGQSIGYSVAVTNTGNVSLDRLVVTDSPVAPAGPAPTLTCPPGALAPGETRTCTATYTVSQADLDNGRIDNTAGASARTPAGDTVVAPVSQASVGVGTAPALRLTLTPTPRTATTAGTAVSYAFAVTNAGNVTISGVSVAHTFSAPAGPGQAVTCPSGPVAPGQTVTCTSSYVLTQADVDNGIVNSSAVASGVTPAGATTTSAAATGRVQVAAQPQLSLVKTVSPTSAGAAGEAVTYGFVVTNTGNVTVTAPVVTETRFGGRGTAPSLSCPATAALAPGASLTCSAAYTVVQGDVDAGGFDNTAVVTGQAPDGAGVSSAPSSARVDVARADALDLALTADRTAYSAAGDQVTYSFVVTNTGNTTLSLVDVLDPTFSGTGATPDPVCASEAGRLDPGASATCTATYTVTQADVDAGRLSLTGQATGTPPGGGAAVLSPTRSLELTAARTDALSVVKTANPTQVGAAGQSVTYSVVVTNGGNTTLTGVTPAETGFTGSGGTPELTCPSGTTLLPGASTTCRARYVATQADLDAGGFDNTAAATATGPTGPVSAAPSTATVGVSESSALILIETVNPDTVSAAGASTEFRYRVTNTGNVTLGGLALTSTVFTGTGEPLAITCPQTVLAPDEQITCTAPYEVTQADVDAGEVSDTSVASGRVPAGTTVTSAPATAVLAIERTPSIDLAAASSAPTYDAANRTLTFTFTATNTGNTTLTDPAVLATAYSGSGGAPTIVCPASTGLLPGATLVCTATVTTTQADVDRGALSLQAQAQGTVPVPPTAPAGTPSATVRSELRTASATAPAAPSLTTVKTASPSSVTTAGTVVTYSFLVTNTGNVTLSLIGIDEQAFSGTGAAPAVTCPGSPVSLAPTASVTCTGTYVATQADVDAGGISNTAVGFGTPPDGSAAVRSAPSSATAGATAAPALDLAKTATPTTVSAAGQSVRYTFTVTNRGNVSVSGVEVAETAFSGTGVAPAPSCPPVTLAPGASTSCVARYTVTQADLDAGRVSNTAQASGAAPGGGPVTSLPASAEVTVSAAPALDLAVTSTPAQANAAGDQVTLSFAVTNRGNVGVSAVAVQAALAAPAGPALTIRCPGGTVAPGTTATCTAVYTVTQADVDAGSVRVSATAVGTPASGGSVSSAEAGTTVPILAAPALRLVKTANPTTVGGAGADVAYRFAVTNVGNVTVGDLAVADTFVAPAGPGSAVTCPVAVLAPGASTTCTAGYTATQADADAASILNTATASGTAPDGAAVVSPAASATVGVRATPALVARVSTTPTSGQVAGQRITYAVELTNAGNQTLTDVAAATAYAAPAGPAAAVVCPPGALAPGGTVTCTTSYVLTQADVDAGAVRSTVTATASAPGGAVAAAPQPVLVPVDAAPAVSATVQADRAIVAAVGDRIAYTVVVTNRGNVTLGSAAAVVTAFSGSGAAPAPSCGTAVLEPGASTTCTATYTVTQADLDAGTVNLAAAGTGTPPTGAPVTSAPVTVAVTTAPTSGLTVTGTTTPGSVSAVGDTLSYRVTVRNTGNQTATGVRVAGTPTAPAGPAPTFTCLATSLAPGAETTCTATYVVTQADLDAGQVVDSALASATTPAGPVSSAALVQTATVDAAPDLRLVKSASPATVTAPGQGVAYTFAVTNAGNQTVTGLTIDDTLAAPAGPALAVTCLDREVVPGATVECTADLTVTQADVDNGGIDNRATARAVAPGDVAVSSDESAASVSATAAPGLALTRSVSPQQVTRAGQTLTITVTATNTGNVNLSGLRVLDEPVAPAGAADLSCPAATIAPGASVSCTATYVVTQADVDAGTIAGTASATATTPTGAVVPARAALAAASVAAEPALSLVKTAEPGSVARPGQGVAYGFAVTNTGNVTISGLTVDDALTAPAAPALVVTCPATAVAPGGTVTCTAPYAATQADLDAGSITNTASVEGRTPAGATVTTADSTATVTAVATPALRLTRAATPGTVTTVGQVVALTYDVVNTGNVTATGLTVTDTAAAPAGPAPSVTCPVVALAPGEGTTCTASYTVTQADLDAGSIALAATARGSAAGQEVLGGPVAVSIASGQSAGLQVVQTADRATVDAPGQTVTYTVTVRNTGNVTLTGVALDEAAFTGLGTPPEATCPATTVLAPGAAYVCTATYTVTQADLDAGRFTGSVGARATSPTGAVVLAPASAVTTTADERPSLGLALRVAPQTVSRVGEVITFTADVTNTGNVTVSDVAPDAVVFTGRGAPPNRVCQDDRTLSPGETGVCTSTYVITQADLDAGGVEATAFGVGRTQTGATVRSGSSVARVTVERTPALVATAAVTPTSYSAVGDSVTFTVTVANRGNVTLTAPSASVTGFTGAGAAPTLDCPGAPTTLAVGASYTCTATYTITQADVDAGSVALTAAAAGRDGTTPVTSAATTATTTAGRATSGLSLVTTATPTSVTGAGAQVAYTFVVTNTGTTSVTGVEVARTAFTGAGTPPTVVCPATTTLRPGDTLTCTASYTLTQDDVEAGSVSTTAVATGSAGTVPVTSNTSQATTTAAQQTAVRLVLTSPTSSYAAVGDVVTFSYRVINDGSVRAGAARVSATSFTGTGTPPVGVCPTTTVEPGQSVECTATYAVTQADLDAGSVVLRATGSLARADGTRVVSAVDDEAVNAQRLPALTYAVAADRTGIAAAGEQVRYSYTITNAGNVTVSGSTIRSTAFSGTGSAPSAACADRALAPGESVTCTATYTVTQADVDAGVVRQTSEGRAAGPDGTLVTTPAASTTLGVVDAPALTVVKNATPERAERLGDTITYDLVVTNTGNVTLTDVVPTEVSFTGGGAAPALVCPTSAARLVPGASVTCSGTYAVTQADIDAGTIDNTATASGQPPRGAAITATPDDAQVVIGSAPALRLQKTVSPTTVAAVGDEVTFSYRVTNTGTITLTGVGVVEGAFTGSGTPGDVSCSTARLAPGSATTCTSTYVVTQADLDAGTVANTAYAVGTSGGTQTRSADSTAMVGVRATRGLDLGITPTPSSGLGVGDQLGWTVTVTNRGNQTVTDPAVTVAAWTGAGTRPTITCPTGGLAPGASVTCTATPTTITQADVDRGSVSLSAAASATTAGGAAVTSAEVQASATTRRAPAITVALDVDPTTYSVVGDTLTWTARATNTGTTTLTDPSVVVGTWTGSGAEPTFSCPAGALAPGESVVCTGTSTVEQGDLDRGTVALTVRSSGRSAGSDAPVLSEPASSSADADLAGALSIDKTVSPQRVTAAGQTVTYSFAVTNTGNETLTGLQVVESGFTGSGGTPTPACPATTVAPGDEVTCTATYVVTQADVDAGTVDNRAAASALGAGSGPVGSTSDGARLTLDGRTGLGLTKSAVLDDRDGDGVGSLGDGVAWVFVLSNTGTTTLTQPAVSDPTAGAVTCPTGPLVPGASVTCRADVVGTISQADVDAGAVTNTATASALPPCPISGELRVGCGRISSEAATATLPVAGATGLTMVKRAQVLDDGDGATGPGDRIRWTFVVTNTGTLTLDDVAVDDPTAGTVACPTTTLAPGEQTVCTAAERVITSSDARRGYVTNTATATAGDTVGRTLSDTASARVRVAPLAQATELAKTGATVWLGYAAVLGLLLVAAGGLVLVRGRRRS</sequence>
<feature type="domain" description="Gram-positive cocci surface proteins LPxTG" evidence="7">
    <location>
        <begin position="7921"/>
        <end position="7955"/>
    </location>
</feature>
<evidence type="ECO:0000256" key="5">
    <source>
        <dbReference type="SAM" id="MobiDB-lite"/>
    </source>
</evidence>
<keyword evidence="2" id="KW-0964">Secreted</keyword>
<evidence type="ECO:0000313" key="8">
    <source>
        <dbReference type="EMBL" id="SDU92300.1"/>
    </source>
</evidence>
<feature type="transmembrane region" description="Helical" evidence="6">
    <location>
        <begin position="7929"/>
        <end position="7949"/>
    </location>
</feature>
<dbReference type="Pfam" id="PF24346">
    <property type="entry name" value="DUF7507"/>
    <property type="match status" value="62"/>
</dbReference>
<evidence type="ECO:0000256" key="3">
    <source>
        <dbReference type="ARBA" id="ARBA00022729"/>
    </source>
</evidence>
<dbReference type="Proteomes" id="UP000198825">
    <property type="component" value="Chromosome I"/>
</dbReference>
<reference evidence="9" key="1">
    <citation type="submission" date="2016-10" db="EMBL/GenBank/DDBJ databases">
        <authorList>
            <person name="Varghese N."/>
            <person name="Submissions S."/>
        </authorList>
    </citation>
    <scope>NUCLEOTIDE SEQUENCE [LARGE SCALE GENOMIC DNA]</scope>
    <source>
        <strain evidence="9">DSM 21743</strain>
    </source>
</reference>
<dbReference type="OrthoDB" id="134475at2"/>
<dbReference type="SUPFAM" id="SSF63825">
    <property type="entry name" value="YWTD domain"/>
    <property type="match status" value="1"/>
</dbReference>
<accession>A0A1H2MGF4</accession>
<evidence type="ECO:0000313" key="9">
    <source>
        <dbReference type="Proteomes" id="UP000198825"/>
    </source>
</evidence>
<keyword evidence="9" id="KW-1185">Reference proteome</keyword>
<evidence type="ECO:0000256" key="4">
    <source>
        <dbReference type="ARBA" id="ARBA00023088"/>
    </source>
</evidence>
<feature type="region of interest" description="Disordered" evidence="5">
    <location>
        <begin position="172"/>
        <end position="223"/>
    </location>
</feature>
<dbReference type="InterPro" id="IPR013783">
    <property type="entry name" value="Ig-like_fold"/>
</dbReference>
<dbReference type="Gene3D" id="2.60.40.10">
    <property type="entry name" value="Immunoglobulins"/>
    <property type="match status" value="9"/>
</dbReference>
<dbReference type="InterPro" id="IPR051172">
    <property type="entry name" value="Chlamydia_OmcB"/>
</dbReference>
<keyword evidence="4" id="KW-0572">Peptidoglycan-anchor</keyword>